<dbReference type="RefSeq" id="WP_024160764.1">
    <property type="nucleotide sequence ID" value="NZ_LFZS01000005.1"/>
</dbReference>
<dbReference type="Proteomes" id="UP000189376">
    <property type="component" value="Unassembled WGS sequence"/>
</dbReference>
<dbReference type="GeneID" id="69584421"/>
<comment type="caution">
    <text evidence="1">The sequence shown here is derived from an EMBL/GenBank/DDBJ whole genome shotgun (WGS) entry which is preliminary data.</text>
</comment>
<protein>
    <submittedName>
        <fullName evidence="1">Uncharacterized protein</fullName>
    </submittedName>
</protein>
<dbReference type="EMBL" id="LFZS01000005">
    <property type="protein sequence ID" value="ONN54631.1"/>
    <property type="molecule type" value="Genomic_DNA"/>
</dbReference>
<organism evidence="1 2">
    <name type="scientific">Acinetobacter genomosp. 33YU</name>
    <dbReference type="NCBI Taxonomy" id="1675530"/>
    <lineage>
        <taxon>Bacteria</taxon>
        <taxon>Pseudomonadati</taxon>
        <taxon>Pseudomonadota</taxon>
        <taxon>Gammaproteobacteria</taxon>
        <taxon>Moraxellales</taxon>
        <taxon>Moraxellaceae</taxon>
        <taxon>Acinetobacter</taxon>
    </lineage>
</organism>
<sequence length="277" mass="31404">MSKKYLLIELSYEAPNNTSADAVLHNVYIDINHPENLAMFSESCKNRHEINENLPICQLITSWVRLLGIFTILDNTDQDKETPVLIQLADGGTLSIDGWEILDQETKDRRLALMDIEPDEEQDVDDPILFAHEHSDSITLTKVEKPVAESVYVATRNSYSNNFDLVLECILNPEKYYSLYQGSYDGTHVQVILNDLALLPSCKTHKSEIGDYVTCNVLELFKGSIDAYGAESEFIDSFVQLDITPYLDSTLKMDYTELQFSYQSNDLIAFFGNDPCS</sequence>
<name>A0A1V2UXD9_9GAMM</name>
<accession>A0A1V2UXD9</accession>
<keyword evidence="2" id="KW-1185">Reference proteome</keyword>
<gene>
    <name evidence="1" type="ORF">AC058_08960</name>
</gene>
<evidence type="ECO:0000313" key="1">
    <source>
        <dbReference type="EMBL" id="ONN54631.1"/>
    </source>
</evidence>
<dbReference type="AlphaFoldDB" id="A0A1V2UXD9"/>
<evidence type="ECO:0000313" key="2">
    <source>
        <dbReference type="Proteomes" id="UP000189376"/>
    </source>
</evidence>
<reference evidence="1 2" key="1">
    <citation type="submission" date="2015-07" db="EMBL/GenBank/DDBJ databases">
        <title>Acinetobacter yuneri, a novel member of Acinetobacter calcoaceticus-Acinetobacter baumannii complex isolated from clinical specimen.</title>
        <authorList>
            <person name="Yu Y."/>
        </authorList>
    </citation>
    <scope>NUCLEOTIDE SEQUENCE [LARGE SCALE GENOMIC DNA]</scope>
    <source>
        <strain evidence="1 2">A362</strain>
    </source>
</reference>
<proteinExistence type="predicted"/>